<dbReference type="RefSeq" id="WP_369610652.1">
    <property type="nucleotide sequence ID" value="NZ_AP031322.1"/>
</dbReference>
<dbReference type="GO" id="GO:0008270">
    <property type="term" value="F:zinc ion binding"/>
    <property type="evidence" value="ECO:0007669"/>
    <property type="project" value="UniProtKB-KW"/>
</dbReference>
<dbReference type="PROSITE" id="PS50966">
    <property type="entry name" value="ZF_SWIM"/>
    <property type="match status" value="1"/>
</dbReference>
<name>A0AAT9GNE6_9CREN</name>
<dbReference type="GeneID" id="92353297"/>
<feature type="domain" description="SWIM-type" evidence="2">
    <location>
        <begin position="30"/>
        <end position="64"/>
    </location>
</feature>
<sequence length="72" mass="8201">MNIKILSVTKKDNLYEVEGLVPAKCAVGYYHVKIKLQGFRIIESKCDCGENFCTHAIKLEFAYVKMKNKLSS</sequence>
<accession>A0AAT9GNE6</accession>
<keyword evidence="1" id="KW-0479">Metal-binding</keyword>
<protein>
    <recommendedName>
        <fullName evidence="2">SWIM-type domain-containing protein</fullName>
    </recommendedName>
</protein>
<dbReference type="EMBL" id="AP031322">
    <property type="protein sequence ID" value="BFH72424.1"/>
    <property type="molecule type" value="Genomic_DNA"/>
</dbReference>
<reference evidence="3" key="1">
    <citation type="submission" date="2024-03" db="EMBL/GenBank/DDBJ databases">
        <title>Complete genome sequence of Sulfurisphaera javensis strain KD-1.</title>
        <authorList>
            <person name="Sakai H."/>
            <person name="Nur N."/>
            <person name="Suwanto A."/>
            <person name="Kurosawa N."/>
        </authorList>
    </citation>
    <scope>NUCLEOTIDE SEQUENCE</scope>
    <source>
        <strain evidence="3">KD-1</strain>
    </source>
</reference>
<dbReference type="KEGG" id="sjv:SJAV_03680"/>
<evidence type="ECO:0000259" key="2">
    <source>
        <dbReference type="PROSITE" id="PS50966"/>
    </source>
</evidence>
<gene>
    <name evidence="3" type="ORF">SJAV_03680</name>
</gene>
<dbReference type="AlphaFoldDB" id="A0AAT9GNE6"/>
<dbReference type="InterPro" id="IPR007527">
    <property type="entry name" value="Znf_SWIM"/>
</dbReference>
<keyword evidence="1" id="KW-0863">Zinc-finger</keyword>
<organism evidence="3">
    <name type="scientific">Sulfurisphaera javensis</name>
    <dbReference type="NCBI Taxonomy" id="2049879"/>
    <lineage>
        <taxon>Archaea</taxon>
        <taxon>Thermoproteota</taxon>
        <taxon>Thermoprotei</taxon>
        <taxon>Sulfolobales</taxon>
        <taxon>Sulfolobaceae</taxon>
        <taxon>Sulfurisphaera</taxon>
    </lineage>
</organism>
<evidence type="ECO:0000256" key="1">
    <source>
        <dbReference type="PROSITE-ProRule" id="PRU00325"/>
    </source>
</evidence>
<evidence type="ECO:0000313" key="3">
    <source>
        <dbReference type="EMBL" id="BFH72424.1"/>
    </source>
</evidence>
<keyword evidence="1" id="KW-0862">Zinc</keyword>
<proteinExistence type="predicted"/>